<organism evidence="4 5">
    <name type="scientific">Prosthecobacter dejongeii</name>
    <dbReference type="NCBI Taxonomy" id="48465"/>
    <lineage>
        <taxon>Bacteria</taxon>
        <taxon>Pseudomonadati</taxon>
        <taxon>Verrucomicrobiota</taxon>
        <taxon>Verrucomicrobiia</taxon>
        <taxon>Verrucomicrobiales</taxon>
        <taxon>Verrucomicrobiaceae</taxon>
        <taxon>Prosthecobacter</taxon>
    </lineage>
</organism>
<name>A0A7W8DQC7_9BACT</name>
<dbReference type="Pfam" id="PF25583">
    <property type="entry name" value="WCX"/>
    <property type="match status" value="1"/>
</dbReference>
<dbReference type="InterPro" id="IPR057727">
    <property type="entry name" value="WCX_dom"/>
</dbReference>
<dbReference type="RefSeq" id="WP_184208022.1">
    <property type="nucleotide sequence ID" value="NZ_JACHIF010000003.1"/>
</dbReference>
<evidence type="ECO:0000313" key="5">
    <source>
        <dbReference type="Proteomes" id="UP000534294"/>
    </source>
</evidence>
<dbReference type="Pfam" id="PF08279">
    <property type="entry name" value="HTH_11"/>
    <property type="match status" value="1"/>
</dbReference>
<comment type="caution">
    <text evidence="4">The sequence shown here is derived from an EMBL/GenBank/DDBJ whole genome shotgun (WGS) entry which is preliminary data.</text>
</comment>
<dbReference type="InterPro" id="IPR036388">
    <property type="entry name" value="WH-like_DNA-bd_sf"/>
</dbReference>
<dbReference type="PROSITE" id="PS51000">
    <property type="entry name" value="HTH_DEOR_2"/>
    <property type="match status" value="1"/>
</dbReference>
<dbReference type="PIRSF" id="PIRSF016838">
    <property type="entry name" value="PafC"/>
    <property type="match status" value="1"/>
</dbReference>
<dbReference type="EMBL" id="JACHIF010000003">
    <property type="protein sequence ID" value="MBB5037806.1"/>
    <property type="molecule type" value="Genomic_DNA"/>
</dbReference>
<keyword evidence="2" id="KW-0804">Transcription</keyword>
<dbReference type="InterPro" id="IPR051534">
    <property type="entry name" value="CBASS_pafABC_assoc_protein"/>
</dbReference>
<dbReference type="SUPFAM" id="SSF46785">
    <property type="entry name" value="Winged helix' DNA-binding domain"/>
    <property type="match status" value="1"/>
</dbReference>
<dbReference type="InterPro" id="IPR026881">
    <property type="entry name" value="WYL_dom"/>
</dbReference>
<evidence type="ECO:0000256" key="2">
    <source>
        <dbReference type="ARBA" id="ARBA00023163"/>
    </source>
</evidence>
<dbReference type="Gene3D" id="1.10.10.10">
    <property type="entry name" value="Winged helix-like DNA-binding domain superfamily/Winged helix DNA-binding domain"/>
    <property type="match status" value="1"/>
</dbReference>
<dbReference type="InterPro" id="IPR036390">
    <property type="entry name" value="WH_DNA-bd_sf"/>
</dbReference>
<protein>
    <submittedName>
        <fullName evidence="4">Putative DNA-binding transcriptional regulator YafY</fullName>
    </submittedName>
</protein>
<keyword evidence="5" id="KW-1185">Reference proteome</keyword>
<reference evidence="4 5" key="1">
    <citation type="submission" date="2020-08" db="EMBL/GenBank/DDBJ databases">
        <title>Genomic Encyclopedia of Type Strains, Phase IV (KMG-IV): sequencing the most valuable type-strain genomes for metagenomic binning, comparative biology and taxonomic classification.</title>
        <authorList>
            <person name="Goeker M."/>
        </authorList>
    </citation>
    <scope>NUCLEOTIDE SEQUENCE [LARGE SCALE GENOMIC DNA]</scope>
    <source>
        <strain evidence="4 5">DSM 12251</strain>
    </source>
</reference>
<evidence type="ECO:0000256" key="1">
    <source>
        <dbReference type="ARBA" id="ARBA00023015"/>
    </source>
</evidence>
<dbReference type="PANTHER" id="PTHR34580:SF1">
    <property type="entry name" value="PROTEIN PAFC"/>
    <property type="match status" value="1"/>
</dbReference>
<dbReference type="GO" id="GO:0003700">
    <property type="term" value="F:DNA-binding transcription factor activity"/>
    <property type="evidence" value="ECO:0007669"/>
    <property type="project" value="InterPro"/>
</dbReference>
<dbReference type="GO" id="GO:0003677">
    <property type="term" value="F:DNA binding"/>
    <property type="evidence" value="ECO:0007669"/>
    <property type="project" value="UniProtKB-KW"/>
</dbReference>
<proteinExistence type="predicted"/>
<feature type="domain" description="HTH deoR-type" evidence="3">
    <location>
        <begin position="3"/>
        <end position="58"/>
    </location>
</feature>
<evidence type="ECO:0000259" key="3">
    <source>
        <dbReference type="PROSITE" id="PS51000"/>
    </source>
</evidence>
<dbReference type="AlphaFoldDB" id="A0A7W8DQC7"/>
<dbReference type="Proteomes" id="UP000534294">
    <property type="component" value="Unassembled WGS sequence"/>
</dbReference>
<dbReference type="InterPro" id="IPR028349">
    <property type="entry name" value="PafC-like"/>
</dbReference>
<evidence type="ECO:0000313" key="4">
    <source>
        <dbReference type="EMBL" id="MBB5037806.1"/>
    </source>
</evidence>
<dbReference type="PANTHER" id="PTHR34580">
    <property type="match status" value="1"/>
</dbReference>
<dbReference type="PROSITE" id="PS52050">
    <property type="entry name" value="WYL"/>
    <property type="match status" value="1"/>
</dbReference>
<sequence length="314" mass="35674">MNRIDRLTGMILLLQSHRVITAEQIAEHYEMSVRTVYRDLAALGEAGVPIVAEAGVGYSLMRGYHMPPVMFTEHEASALFMSGEVTEQVADDSLRGALRSALLKIRAVLPKERQDQLNRLKNAVGVWLSSPRKDEEQRSIMPLQHAVIQRRCVSLAYNAGGRGDITSRTVEPLGMMFYAREWHLIAYCRLRSEFRDFRLDRIVRWEVLTEGFQGHEGFSVKTFLAENLDAHEIVPTTVLFGPAIMDRVRREMPCTCAPEQVQPDGRTRIELLAWSQEWLIGWLMSLGPQAVVEHPPAMRQRMREAALQMAALHA</sequence>
<keyword evidence="1" id="KW-0805">Transcription regulation</keyword>
<accession>A0A7W8DQC7</accession>
<dbReference type="InterPro" id="IPR013196">
    <property type="entry name" value="HTH_11"/>
</dbReference>
<dbReference type="Pfam" id="PF13280">
    <property type="entry name" value="WYL"/>
    <property type="match status" value="1"/>
</dbReference>
<dbReference type="InterPro" id="IPR001034">
    <property type="entry name" value="DeoR_HTH"/>
</dbReference>
<keyword evidence="4" id="KW-0238">DNA-binding</keyword>
<gene>
    <name evidence="4" type="ORF">HNQ64_002055</name>
</gene>